<evidence type="ECO:0000256" key="5">
    <source>
        <dbReference type="ARBA" id="ARBA00011944"/>
    </source>
</evidence>
<protein>
    <recommendedName>
        <fullName evidence="11">Probable nicotinate-nucleotide pyrophosphorylase [carboxylating]</fullName>
        <ecNumber evidence="5">2.4.2.19</ecNumber>
    </recommendedName>
    <alternativeName>
        <fullName evidence="9">Quinolinate phosphoribosyltransferase [decarboxylating]</fullName>
    </alternativeName>
</protein>
<dbReference type="InterPro" id="IPR027277">
    <property type="entry name" value="NadC/ModD"/>
</dbReference>
<dbReference type="Gene3D" id="3.90.1170.20">
    <property type="entry name" value="Quinolinate phosphoribosyl transferase, N-terminal domain"/>
    <property type="match status" value="1"/>
</dbReference>
<evidence type="ECO:0000256" key="3">
    <source>
        <dbReference type="ARBA" id="ARBA00009400"/>
    </source>
</evidence>
<dbReference type="PIRSF" id="PIRSF006250">
    <property type="entry name" value="NadC_ModD"/>
    <property type="match status" value="1"/>
</dbReference>
<dbReference type="GO" id="GO:0004514">
    <property type="term" value="F:nicotinate-nucleotide diphosphorylase (carboxylating) activity"/>
    <property type="evidence" value="ECO:0007669"/>
    <property type="project" value="UniProtKB-EC"/>
</dbReference>
<dbReference type="AlphaFoldDB" id="A0A1W2KRT9"/>
<dbReference type="RefSeq" id="WP_070369362.1">
    <property type="nucleotide sequence ID" value="NZ_CP064868.1"/>
</dbReference>
<dbReference type="InterPro" id="IPR036068">
    <property type="entry name" value="Nicotinate_pribotase-like_C"/>
</dbReference>
<dbReference type="Proteomes" id="UP001204068">
    <property type="component" value="Unassembled WGS sequence"/>
</dbReference>
<feature type="domain" description="Quinolinate phosphoribosyl transferase N-terminal" evidence="14">
    <location>
        <begin position="27"/>
        <end position="107"/>
    </location>
</feature>
<accession>A0A1W2KRT9</accession>
<keyword evidence="6" id="KW-0662">Pyridine nucleotide biosynthesis</keyword>
<dbReference type="InterPro" id="IPR037128">
    <property type="entry name" value="Quinolinate_PRibosylTase_N_sf"/>
</dbReference>
<dbReference type="GO" id="GO:0009435">
    <property type="term" value="P:NAD+ biosynthetic process"/>
    <property type="evidence" value="ECO:0007669"/>
    <property type="project" value="UniProtKB-UniPathway"/>
</dbReference>
<dbReference type="SUPFAM" id="SSF51690">
    <property type="entry name" value="Nicotinate/Quinolinate PRTase C-terminal domain-like"/>
    <property type="match status" value="1"/>
</dbReference>
<dbReference type="GO" id="GO:0034213">
    <property type="term" value="P:quinolinate catabolic process"/>
    <property type="evidence" value="ECO:0007669"/>
    <property type="project" value="TreeGrafter"/>
</dbReference>
<reference evidence="16" key="3">
    <citation type="submission" date="2022-07" db="EMBL/GenBank/DDBJ databases">
        <title>Bacterial species isolated from the porcine tonsil microbiota.</title>
        <authorList>
            <person name="Oliveira I.M.F."/>
        </authorList>
    </citation>
    <scope>NUCLEOTIDE SEQUENCE</scope>
    <source>
        <strain evidence="16">8QC2O2</strain>
    </source>
</reference>
<dbReference type="FunFam" id="3.20.20.70:FF:000030">
    <property type="entry name" value="Nicotinate-nucleotide pyrophosphorylase, carboxylating"/>
    <property type="match status" value="1"/>
</dbReference>
<dbReference type="InterPro" id="IPR002638">
    <property type="entry name" value="Quinolinate_PRibosylTrfase_C"/>
</dbReference>
<reference evidence="15" key="2">
    <citation type="journal article" date="2017" name="Sci. Rep.">
        <title>mecA-related structure in methicillin-resistant coagulase-negative staphylococci from street food in Taiwan.</title>
        <authorList>
            <person name="Yang T.Y."/>
            <person name="Hung W.W."/>
            <person name="Lin L."/>
            <person name="Hung W.C."/>
            <person name="Tseng S.P."/>
        </authorList>
    </citation>
    <scope>NUCLEOTIDE SEQUENCE</scope>
    <source>
        <strain evidence="15">TXG-24</strain>
    </source>
</reference>
<dbReference type="EC" id="2.4.2.19" evidence="5"/>
<evidence type="ECO:0000256" key="2">
    <source>
        <dbReference type="ARBA" id="ARBA00004893"/>
    </source>
</evidence>
<dbReference type="Pfam" id="PF02749">
    <property type="entry name" value="QRPTase_N"/>
    <property type="match status" value="1"/>
</dbReference>
<dbReference type="NCBIfam" id="TIGR00078">
    <property type="entry name" value="nadC"/>
    <property type="match status" value="1"/>
</dbReference>
<keyword evidence="8 12" id="KW-0808">Transferase</keyword>
<keyword evidence="7 12" id="KW-0328">Glycosyltransferase</keyword>
<dbReference type="InterPro" id="IPR004393">
    <property type="entry name" value="NadC"/>
</dbReference>
<dbReference type="EMBL" id="KX774480">
    <property type="protein sequence ID" value="AQX82977.1"/>
    <property type="molecule type" value="Genomic_DNA"/>
</dbReference>
<evidence type="ECO:0000259" key="13">
    <source>
        <dbReference type="Pfam" id="PF01729"/>
    </source>
</evidence>
<dbReference type="PANTHER" id="PTHR32179">
    <property type="entry name" value="NICOTINATE-NUCLEOTIDE PYROPHOSPHORYLASE [CARBOXYLATING]"/>
    <property type="match status" value="1"/>
</dbReference>
<comment type="similarity">
    <text evidence="3 12">Belongs to the NadC/ModD family.</text>
</comment>
<dbReference type="InterPro" id="IPR013785">
    <property type="entry name" value="Aldolase_TIM"/>
</dbReference>
<dbReference type="GO" id="GO:0005737">
    <property type="term" value="C:cytoplasm"/>
    <property type="evidence" value="ECO:0007669"/>
    <property type="project" value="TreeGrafter"/>
</dbReference>
<evidence type="ECO:0000256" key="9">
    <source>
        <dbReference type="ARBA" id="ARBA00033102"/>
    </source>
</evidence>
<comment type="catalytic activity">
    <reaction evidence="10">
        <text>nicotinate beta-D-ribonucleotide + CO2 + diphosphate = quinolinate + 5-phospho-alpha-D-ribose 1-diphosphate + 2 H(+)</text>
        <dbReference type="Rhea" id="RHEA:12733"/>
        <dbReference type="ChEBI" id="CHEBI:15378"/>
        <dbReference type="ChEBI" id="CHEBI:16526"/>
        <dbReference type="ChEBI" id="CHEBI:29959"/>
        <dbReference type="ChEBI" id="CHEBI:33019"/>
        <dbReference type="ChEBI" id="CHEBI:57502"/>
        <dbReference type="ChEBI" id="CHEBI:58017"/>
        <dbReference type="EC" id="2.4.2.19"/>
    </reaction>
</comment>
<comment type="subunit">
    <text evidence="4">Hexamer formed by 3 homodimers.</text>
</comment>
<dbReference type="SUPFAM" id="SSF54675">
    <property type="entry name" value="Nicotinate/Quinolinate PRTase N-terminal domain-like"/>
    <property type="match status" value="1"/>
</dbReference>
<evidence type="ECO:0000256" key="6">
    <source>
        <dbReference type="ARBA" id="ARBA00022642"/>
    </source>
</evidence>
<dbReference type="EMBL" id="JANILD010000004">
    <property type="protein sequence ID" value="MCQ9303950.1"/>
    <property type="molecule type" value="Genomic_DNA"/>
</dbReference>
<reference evidence="15" key="1">
    <citation type="submission" date="2016-08" db="EMBL/GenBank/DDBJ databases">
        <authorList>
            <person name="Tseng S.-P."/>
            <person name="Yang T.-Y."/>
        </authorList>
    </citation>
    <scope>NUCLEOTIDE SEQUENCE</scope>
    <source>
        <strain evidence="15">TXG-24</strain>
    </source>
</reference>
<evidence type="ECO:0000256" key="10">
    <source>
        <dbReference type="ARBA" id="ARBA00047445"/>
    </source>
</evidence>
<organism evidence="15">
    <name type="scientific">Mammaliicoccus sciuri</name>
    <name type="common">Staphylococcus sciuri</name>
    <dbReference type="NCBI Taxonomy" id="1296"/>
    <lineage>
        <taxon>Bacteria</taxon>
        <taxon>Bacillati</taxon>
        <taxon>Bacillota</taxon>
        <taxon>Bacilli</taxon>
        <taxon>Bacillales</taxon>
        <taxon>Staphylococcaceae</taxon>
        <taxon>Mammaliicoccus</taxon>
    </lineage>
</organism>
<feature type="domain" description="Quinolinate phosphoribosyl transferase C-terminal" evidence="13">
    <location>
        <begin position="109"/>
        <end position="272"/>
    </location>
</feature>
<name>A0A1W2KRT9_MAMSC</name>
<dbReference type="Pfam" id="PF01729">
    <property type="entry name" value="QRPTase_C"/>
    <property type="match status" value="1"/>
</dbReference>
<evidence type="ECO:0000256" key="1">
    <source>
        <dbReference type="ARBA" id="ARBA00003237"/>
    </source>
</evidence>
<dbReference type="FunFam" id="3.90.1170.20:FF:000001">
    <property type="entry name" value="Nicotinate-nucleotide diphosphorylase (Carboxylating)"/>
    <property type="match status" value="1"/>
</dbReference>
<evidence type="ECO:0000313" key="16">
    <source>
        <dbReference type="EMBL" id="MCQ9303950.1"/>
    </source>
</evidence>
<evidence type="ECO:0000256" key="4">
    <source>
        <dbReference type="ARBA" id="ARBA00011218"/>
    </source>
</evidence>
<evidence type="ECO:0000256" key="7">
    <source>
        <dbReference type="ARBA" id="ARBA00022676"/>
    </source>
</evidence>
<evidence type="ECO:0000256" key="8">
    <source>
        <dbReference type="ARBA" id="ARBA00022679"/>
    </source>
</evidence>
<comment type="function">
    <text evidence="1">Involved in the catabolism of quinolinic acid (QA).</text>
</comment>
<evidence type="ECO:0000259" key="14">
    <source>
        <dbReference type="Pfam" id="PF02749"/>
    </source>
</evidence>
<dbReference type="UniPathway" id="UPA00253">
    <property type="reaction ID" value="UER00331"/>
</dbReference>
<proteinExistence type="inferred from homology"/>
<evidence type="ECO:0000256" key="11">
    <source>
        <dbReference type="ARBA" id="ARBA00069173"/>
    </source>
</evidence>
<evidence type="ECO:0000256" key="12">
    <source>
        <dbReference type="PIRNR" id="PIRNR006250"/>
    </source>
</evidence>
<dbReference type="InterPro" id="IPR022412">
    <property type="entry name" value="Quinolinate_PRibosylTrfase_N"/>
</dbReference>
<gene>
    <name evidence="15" type="primary">nadC</name>
    <name evidence="16" type="ORF">NQ032_10100</name>
</gene>
<evidence type="ECO:0000313" key="15">
    <source>
        <dbReference type="EMBL" id="AQX82977.1"/>
    </source>
</evidence>
<sequence>MLNKLYVQEKLKQFYLEDNHYGDLSSSLFDATQQGTLTLLSKSEGIFCGEMIIQESFKLLDDAITTNLFVQEGTFIEKGQKLAVIEGSISTLLTMERITLNLIQRMSGIATATHEIVQKVQHTNVKIVDTRKTTPGLGMFEKHSVFIGGGYNHRRTLNDGLMLKDNHISFSPSIRELVAKAKQHMGPMDKIEIEIEDEQALDEAILSNVDIIMFDNCKPEWIKAHIAKVPEHIQTEASGNINIKNVVDYAETGVDYISIGSLFYEQHALDISAKVVI</sequence>
<comment type="pathway">
    <text evidence="2">Cofactor biosynthesis; NAD(+) biosynthesis; nicotinate D-ribonucleotide from quinolinate: step 1/1.</text>
</comment>
<dbReference type="CDD" id="cd01572">
    <property type="entry name" value="QPRTase"/>
    <property type="match status" value="1"/>
</dbReference>
<dbReference type="Gene3D" id="3.20.20.70">
    <property type="entry name" value="Aldolase class I"/>
    <property type="match status" value="1"/>
</dbReference>
<dbReference type="PANTHER" id="PTHR32179:SF3">
    <property type="entry name" value="NICOTINATE-NUCLEOTIDE PYROPHOSPHORYLASE [CARBOXYLATING]"/>
    <property type="match status" value="1"/>
</dbReference>